<dbReference type="Gene3D" id="2.60.40.640">
    <property type="match status" value="2"/>
</dbReference>
<dbReference type="WBParaSite" id="HPLM_0001241401-mRNA-1">
    <property type="protein sequence ID" value="HPLM_0001241401-mRNA-1"/>
    <property type="gene ID" value="HPLM_0001241401"/>
</dbReference>
<organism evidence="6">
    <name type="scientific">Haemonchus placei</name>
    <name type="common">Barber's pole worm</name>
    <dbReference type="NCBI Taxonomy" id="6290"/>
    <lineage>
        <taxon>Eukaryota</taxon>
        <taxon>Metazoa</taxon>
        <taxon>Ecdysozoa</taxon>
        <taxon>Nematoda</taxon>
        <taxon>Chromadorea</taxon>
        <taxon>Rhabditida</taxon>
        <taxon>Rhabditina</taxon>
        <taxon>Rhabditomorpha</taxon>
        <taxon>Strongyloidea</taxon>
        <taxon>Trichostrongylidae</taxon>
        <taxon>Haemonchus</taxon>
    </lineage>
</organism>
<dbReference type="Pfam" id="PF02752">
    <property type="entry name" value="Arrestin_C"/>
    <property type="match status" value="1"/>
</dbReference>
<dbReference type="InterPro" id="IPR014756">
    <property type="entry name" value="Ig_E-set"/>
</dbReference>
<protein>
    <submittedName>
        <fullName evidence="6">Arrestin_C domain-containing protein</fullName>
    </submittedName>
</protein>
<comment type="similarity">
    <text evidence="1">Belongs to the arrestin family.</text>
</comment>
<dbReference type="Proteomes" id="UP000268014">
    <property type="component" value="Unassembled WGS sequence"/>
</dbReference>
<feature type="domain" description="Arrestin C-terminal-like" evidence="3">
    <location>
        <begin position="195"/>
        <end position="342"/>
    </location>
</feature>
<evidence type="ECO:0000256" key="2">
    <source>
        <dbReference type="SAM" id="MobiDB-lite"/>
    </source>
</evidence>
<dbReference type="Pfam" id="PF00339">
    <property type="entry name" value="Arrestin_N"/>
    <property type="match status" value="1"/>
</dbReference>
<proteinExistence type="inferred from homology"/>
<keyword evidence="5" id="KW-1185">Reference proteome</keyword>
<dbReference type="SMART" id="SM01017">
    <property type="entry name" value="Arrestin_C"/>
    <property type="match status" value="1"/>
</dbReference>
<evidence type="ECO:0000259" key="3">
    <source>
        <dbReference type="SMART" id="SM01017"/>
    </source>
</evidence>
<feature type="compositionally biased region" description="Pro residues" evidence="2">
    <location>
        <begin position="371"/>
        <end position="382"/>
    </location>
</feature>
<evidence type="ECO:0000256" key="1">
    <source>
        <dbReference type="ARBA" id="ARBA00005298"/>
    </source>
</evidence>
<sequence length="444" mass="49036">MLIGYELYLDVKVQHPGMPKSSISVSYSNPQGVYYPGTNVEGVVHLELTESIKARSLRITVDGRAHTYWKVTRSRTVSTARTENYTETYSASVIYTEGTSVAWSAPKGSKEVLNAGSYQFPFTFHLPLDCAPSFEGLYGYIRYMIKVELDRPWRFNKTDKRLFTVIPMFDLNTIPDAAMPIKECVVKNLGIVLFRHGKVSVQCEIPKTGFVPGETIVINAYVINDSSKDIVKASTKLVEISKYVAFRHGSTLNHGYFIVNQNMDNSREQQRKLATGEQDVCIEKKGRGNVQLYLQVPPTVPTFNCCPIVSVEYIVKVKFKTLASFKGNVGTHCNIIVGTIPVRSPHVPPQPSAPPSAPQADMPLPSSSGPSAPPLETPPPAYPVLNGDSVNGPPPPSYEEAVQGTGGTTMDTDDMEPFVPRYPFYPQLTDIASEKRRIDDTCTA</sequence>
<dbReference type="AlphaFoldDB" id="A0A158QPC9"/>
<dbReference type="InterPro" id="IPR011021">
    <property type="entry name" value="Arrestin-like_N"/>
</dbReference>
<feature type="compositionally biased region" description="Pro residues" evidence="2">
    <location>
        <begin position="346"/>
        <end position="357"/>
    </location>
</feature>
<feature type="region of interest" description="Disordered" evidence="2">
    <location>
        <begin position="345"/>
        <end position="417"/>
    </location>
</feature>
<dbReference type="EMBL" id="UZAF01017858">
    <property type="protein sequence ID" value="VDO45583.1"/>
    <property type="molecule type" value="Genomic_DNA"/>
</dbReference>
<gene>
    <name evidence="4" type="ORF">HPLM_LOCUS12406</name>
</gene>
<reference evidence="6" key="1">
    <citation type="submission" date="2016-04" db="UniProtKB">
        <authorList>
            <consortium name="WormBaseParasite"/>
        </authorList>
    </citation>
    <scope>IDENTIFICATION</scope>
</reference>
<dbReference type="OMA" id="TMVVIYY"/>
<feature type="compositionally biased region" description="Low complexity" evidence="2">
    <location>
        <begin position="358"/>
        <end position="370"/>
    </location>
</feature>
<accession>A0A158QPC9</accession>
<dbReference type="PANTHER" id="PTHR11188">
    <property type="entry name" value="ARRESTIN DOMAIN CONTAINING PROTEIN"/>
    <property type="match status" value="1"/>
</dbReference>
<dbReference type="InterPro" id="IPR011022">
    <property type="entry name" value="Arrestin_C-like"/>
</dbReference>
<dbReference type="InterPro" id="IPR050357">
    <property type="entry name" value="Arrestin_domain-protein"/>
</dbReference>
<reference evidence="4 5" key="2">
    <citation type="submission" date="2018-11" db="EMBL/GenBank/DDBJ databases">
        <authorList>
            <consortium name="Pathogen Informatics"/>
        </authorList>
    </citation>
    <scope>NUCLEOTIDE SEQUENCE [LARGE SCALE GENOMIC DNA]</scope>
    <source>
        <strain evidence="4 5">MHpl1</strain>
    </source>
</reference>
<evidence type="ECO:0000313" key="4">
    <source>
        <dbReference type="EMBL" id="VDO45583.1"/>
    </source>
</evidence>
<evidence type="ECO:0000313" key="5">
    <source>
        <dbReference type="Proteomes" id="UP000268014"/>
    </source>
</evidence>
<dbReference type="GO" id="GO:0015031">
    <property type="term" value="P:protein transport"/>
    <property type="evidence" value="ECO:0007669"/>
    <property type="project" value="TreeGrafter"/>
</dbReference>
<dbReference type="InterPro" id="IPR014752">
    <property type="entry name" value="Arrestin-like_C"/>
</dbReference>
<dbReference type="GO" id="GO:0005737">
    <property type="term" value="C:cytoplasm"/>
    <property type="evidence" value="ECO:0007669"/>
    <property type="project" value="TreeGrafter"/>
</dbReference>
<dbReference type="OrthoDB" id="2333384at2759"/>
<dbReference type="STRING" id="6290.A0A158QPC9"/>
<evidence type="ECO:0000313" key="6">
    <source>
        <dbReference type="WBParaSite" id="HPLM_0001241401-mRNA-1"/>
    </source>
</evidence>
<name>A0A158QPC9_HAEPC</name>
<dbReference type="SUPFAM" id="SSF81296">
    <property type="entry name" value="E set domains"/>
    <property type="match status" value="2"/>
</dbReference>
<dbReference type="PANTHER" id="PTHR11188:SF175">
    <property type="entry name" value="ARRESTIN C-TERMINAL-LIKE DOMAIN-CONTAINING PROTEIN"/>
    <property type="match status" value="1"/>
</dbReference>